<dbReference type="EMBL" id="BAABBA010000001">
    <property type="protein sequence ID" value="GAA4285643.1"/>
    <property type="molecule type" value="Genomic_DNA"/>
</dbReference>
<feature type="binding site" evidence="8">
    <location>
        <position position="133"/>
    </location>
    <ligand>
        <name>Zn(2+)</name>
        <dbReference type="ChEBI" id="CHEBI:29105"/>
        <label>1</label>
        <note>catalytic</note>
    </ligand>
</feature>
<dbReference type="SUPFAM" id="SSF56281">
    <property type="entry name" value="Metallo-hydrolase/oxidoreductase"/>
    <property type="match status" value="1"/>
</dbReference>
<evidence type="ECO:0000256" key="6">
    <source>
        <dbReference type="ARBA" id="ARBA00022801"/>
    </source>
</evidence>
<sequence length="344" mass="36298">MRELVVLGTSSQVPTRTRNHNGYFLRWDGEGLLLDPGEGTQRQMIHAGVASSRVTRICLTHVHGDHCFGLPGVLSRMAVDGVDHPVQLHYPASGEEVVRALVAVAGSGVDLRLHPHGAAGEIADGLDVVPLDHRVETYGYRLREPDGRTLLPERLAAAGLSGPVVGELQRQGRVGRVRLEDVSVPRPGQRFAFVMDTAPCIGAEELADRADLLVTECTFADEDAALATDYRHLTAGQAGSIAGDGGARLLVLTHFSSRYPDVAALAAQARARAGGAEVVAAADLDHFPLPRRRPVPSGAWMPVAGMPAAVTGPRGTPDSRQAGTPEPGGRPALRGGEEGPRPEA</sequence>
<evidence type="ECO:0000256" key="1">
    <source>
        <dbReference type="ARBA" id="ARBA00011738"/>
    </source>
</evidence>
<feature type="binding site" evidence="8">
    <location>
        <position position="196"/>
    </location>
    <ligand>
        <name>Zn(2+)</name>
        <dbReference type="ChEBI" id="CHEBI:29105"/>
        <label>2</label>
        <note>catalytic</note>
    </ligand>
</feature>
<keyword evidence="7 8" id="KW-0862">Zinc</keyword>
<feature type="binding site" evidence="8">
    <location>
        <position position="63"/>
    </location>
    <ligand>
        <name>Zn(2+)</name>
        <dbReference type="ChEBI" id="CHEBI:29105"/>
        <label>1</label>
        <note>catalytic</note>
    </ligand>
</feature>
<evidence type="ECO:0000256" key="7">
    <source>
        <dbReference type="ARBA" id="ARBA00022833"/>
    </source>
</evidence>
<comment type="catalytic activity">
    <reaction evidence="8">
        <text>Endonucleolytic cleavage of RNA, removing extra 3' nucleotides from tRNA precursor, generating 3' termini of tRNAs. A 3'-hydroxy group is left at the tRNA terminus and a 5'-phosphoryl group is left at the trailer molecule.</text>
        <dbReference type="EC" id="3.1.26.11"/>
    </reaction>
</comment>
<organism evidence="11 12">
    <name type="scientific">Georgenia daeguensis</name>
    <dbReference type="NCBI Taxonomy" id="908355"/>
    <lineage>
        <taxon>Bacteria</taxon>
        <taxon>Bacillati</taxon>
        <taxon>Actinomycetota</taxon>
        <taxon>Actinomycetes</taxon>
        <taxon>Micrococcales</taxon>
        <taxon>Bogoriellaceae</taxon>
        <taxon>Georgenia</taxon>
    </lineage>
</organism>
<dbReference type="InterPro" id="IPR036866">
    <property type="entry name" value="RibonucZ/Hydroxyglut_hydro"/>
</dbReference>
<feature type="binding site" evidence="8">
    <location>
        <position position="66"/>
    </location>
    <ligand>
        <name>Zn(2+)</name>
        <dbReference type="ChEBI" id="CHEBI:29105"/>
        <label>2</label>
        <note>catalytic</note>
    </ligand>
</feature>
<comment type="subunit">
    <text evidence="1 8">Homodimer.</text>
</comment>
<proteinExistence type="inferred from homology"/>
<accession>A0ABP8EPM9</accession>
<feature type="binding site" evidence="8">
    <location>
        <position position="254"/>
    </location>
    <ligand>
        <name>Zn(2+)</name>
        <dbReference type="ChEBI" id="CHEBI:29105"/>
        <label>2</label>
        <note>catalytic</note>
    </ligand>
</feature>
<evidence type="ECO:0000259" key="10">
    <source>
        <dbReference type="Pfam" id="PF00753"/>
    </source>
</evidence>
<reference evidence="12" key="1">
    <citation type="journal article" date="2019" name="Int. J. Syst. Evol. Microbiol.">
        <title>The Global Catalogue of Microorganisms (GCM) 10K type strain sequencing project: providing services to taxonomists for standard genome sequencing and annotation.</title>
        <authorList>
            <consortium name="The Broad Institute Genomics Platform"/>
            <consortium name="The Broad Institute Genome Sequencing Center for Infectious Disease"/>
            <person name="Wu L."/>
            <person name="Ma J."/>
        </authorList>
    </citation>
    <scope>NUCLEOTIDE SEQUENCE [LARGE SCALE GENOMIC DNA]</scope>
    <source>
        <strain evidence="12">JCM 17459</strain>
    </source>
</reference>
<comment type="caution">
    <text evidence="11">The sequence shown here is derived from an EMBL/GenBank/DDBJ whole genome shotgun (WGS) entry which is preliminary data.</text>
</comment>
<dbReference type="CDD" id="cd07717">
    <property type="entry name" value="RNaseZ_ZiPD-like_MBL-fold"/>
    <property type="match status" value="1"/>
</dbReference>
<name>A0ABP8EPM9_9MICO</name>
<keyword evidence="4 8" id="KW-0479">Metal-binding</keyword>
<dbReference type="Pfam" id="PF00753">
    <property type="entry name" value="Lactamase_B"/>
    <property type="match status" value="1"/>
</dbReference>
<comment type="similarity">
    <text evidence="8">Belongs to the RNase Z family.</text>
</comment>
<keyword evidence="2 8" id="KW-0819">tRNA processing</keyword>
<evidence type="ECO:0000256" key="5">
    <source>
        <dbReference type="ARBA" id="ARBA00022759"/>
    </source>
</evidence>
<evidence type="ECO:0000256" key="3">
    <source>
        <dbReference type="ARBA" id="ARBA00022722"/>
    </source>
</evidence>
<feature type="region of interest" description="Disordered" evidence="9">
    <location>
        <begin position="306"/>
        <end position="344"/>
    </location>
</feature>
<evidence type="ECO:0000256" key="4">
    <source>
        <dbReference type="ARBA" id="ARBA00022723"/>
    </source>
</evidence>
<feature type="active site" description="Proton acceptor" evidence="8">
    <location>
        <position position="65"/>
    </location>
</feature>
<feature type="binding site" evidence="8">
    <location>
        <position position="61"/>
    </location>
    <ligand>
        <name>Zn(2+)</name>
        <dbReference type="ChEBI" id="CHEBI:29105"/>
        <label>1</label>
        <note>catalytic</note>
    </ligand>
</feature>
<evidence type="ECO:0000313" key="11">
    <source>
        <dbReference type="EMBL" id="GAA4285643.1"/>
    </source>
</evidence>
<dbReference type="Proteomes" id="UP001499841">
    <property type="component" value="Unassembled WGS sequence"/>
</dbReference>
<dbReference type="InterPro" id="IPR001279">
    <property type="entry name" value="Metallo-B-lactamas"/>
</dbReference>
<evidence type="ECO:0000256" key="2">
    <source>
        <dbReference type="ARBA" id="ARBA00022694"/>
    </source>
</evidence>
<keyword evidence="5 8" id="KW-0255">Endonuclease</keyword>
<gene>
    <name evidence="8" type="primary">rnz</name>
    <name evidence="11" type="ORF">GCM10022262_00020</name>
</gene>
<dbReference type="Gene3D" id="3.60.15.10">
    <property type="entry name" value="Ribonuclease Z/Hydroxyacylglutathione hydrolase-like"/>
    <property type="match status" value="1"/>
</dbReference>
<evidence type="ECO:0000256" key="8">
    <source>
        <dbReference type="HAMAP-Rule" id="MF_01818"/>
    </source>
</evidence>
<protein>
    <recommendedName>
        <fullName evidence="8">Ribonuclease Z</fullName>
        <shortName evidence="8">RNase Z</shortName>
        <ecNumber evidence="8">3.1.26.11</ecNumber>
    </recommendedName>
    <alternativeName>
        <fullName evidence="8">tRNA 3 endonuclease</fullName>
    </alternativeName>
    <alternativeName>
        <fullName evidence="8">tRNase Z</fullName>
    </alternativeName>
</protein>
<dbReference type="EC" id="3.1.26.11" evidence="8"/>
<feature type="domain" description="Metallo-beta-lactamase" evidence="10">
    <location>
        <begin position="18"/>
        <end position="114"/>
    </location>
</feature>
<dbReference type="InterPro" id="IPR013471">
    <property type="entry name" value="RNase_Z/BN"/>
</dbReference>
<keyword evidence="3 8" id="KW-0540">Nuclease</keyword>
<feature type="binding site" evidence="8">
    <location>
        <position position="196"/>
    </location>
    <ligand>
        <name>Zn(2+)</name>
        <dbReference type="ChEBI" id="CHEBI:29105"/>
        <label>1</label>
        <note>catalytic</note>
    </ligand>
</feature>
<dbReference type="PANTHER" id="PTHR46018:SF2">
    <property type="entry name" value="ZINC PHOSPHODIESTERASE ELAC PROTEIN 1"/>
    <property type="match status" value="1"/>
</dbReference>
<dbReference type="NCBIfam" id="NF000805">
    <property type="entry name" value="PRK00055.2-3"/>
    <property type="match status" value="1"/>
</dbReference>
<keyword evidence="6 8" id="KW-0378">Hydrolase</keyword>
<comment type="function">
    <text evidence="8">Zinc phosphodiesterase, which displays some tRNA 3'-processing endonuclease activity. Probably involved in tRNA maturation, by removing a 3'-trailer from precursor tRNA.</text>
</comment>
<dbReference type="PANTHER" id="PTHR46018">
    <property type="entry name" value="ZINC PHOSPHODIESTERASE ELAC PROTEIN 1"/>
    <property type="match status" value="1"/>
</dbReference>
<feature type="binding site" evidence="8">
    <location>
        <position position="65"/>
    </location>
    <ligand>
        <name>Zn(2+)</name>
        <dbReference type="ChEBI" id="CHEBI:29105"/>
        <label>2</label>
        <note>catalytic</note>
    </ligand>
</feature>
<dbReference type="RefSeq" id="WP_345036211.1">
    <property type="nucleotide sequence ID" value="NZ_BAABBA010000001.1"/>
</dbReference>
<feature type="compositionally biased region" description="Basic and acidic residues" evidence="9">
    <location>
        <begin position="335"/>
        <end position="344"/>
    </location>
</feature>
<dbReference type="HAMAP" id="MF_01818">
    <property type="entry name" value="RNase_Z_BN"/>
    <property type="match status" value="1"/>
</dbReference>
<evidence type="ECO:0000256" key="9">
    <source>
        <dbReference type="SAM" id="MobiDB-lite"/>
    </source>
</evidence>
<comment type="cofactor">
    <cofactor evidence="8">
        <name>Zn(2+)</name>
        <dbReference type="ChEBI" id="CHEBI:29105"/>
    </cofactor>
    <text evidence="8">Binds 2 Zn(2+) ions.</text>
</comment>
<keyword evidence="12" id="KW-1185">Reference proteome</keyword>
<evidence type="ECO:0000313" key="12">
    <source>
        <dbReference type="Proteomes" id="UP001499841"/>
    </source>
</evidence>